<feature type="domain" description="Asparaginase/glutaminase C-terminal" evidence="5">
    <location>
        <begin position="183"/>
        <end position="280"/>
    </location>
</feature>
<dbReference type="PROSITE" id="PS51732">
    <property type="entry name" value="ASN_GLN_ASE_3"/>
    <property type="match status" value="1"/>
</dbReference>
<dbReference type="InterPro" id="IPR006034">
    <property type="entry name" value="Asparaginase/glutaminase-like"/>
</dbReference>
<evidence type="ECO:0000256" key="3">
    <source>
        <dbReference type="SAM" id="MobiDB-lite"/>
    </source>
</evidence>
<protein>
    <submittedName>
        <fullName evidence="6">L-asparaginase</fullName>
    </submittedName>
</protein>
<dbReference type="AlphaFoldDB" id="A0A1G7FS05"/>
<dbReference type="InterPro" id="IPR036152">
    <property type="entry name" value="Asp/glu_Ase-like_sf"/>
</dbReference>
<dbReference type="PRINTS" id="PR00139">
    <property type="entry name" value="ASNGLNASE"/>
</dbReference>
<feature type="binding site" evidence="2">
    <location>
        <begin position="82"/>
        <end position="83"/>
    </location>
    <ligand>
        <name>substrate</name>
    </ligand>
</feature>
<dbReference type="Pfam" id="PF17763">
    <property type="entry name" value="Asparaginase_C"/>
    <property type="match status" value="1"/>
</dbReference>
<organism evidence="6 7">
    <name type="scientific">Rhodobacter capsulatus</name>
    <name type="common">Rhodopseudomonas capsulata</name>
    <dbReference type="NCBI Taxonomy" id="1061"/>
    <lineage>
        <taxon>Bacteria</taxon>
        <taxon>Pseudomonadati</taxon>
        <taxon>Pseudomonadota</taxon>
        <taxon>Alphaproteobacteria</taxon>
        <taxon>Rhodobacterales</taxon>
        <taxon>Rhodobacter group</taxon>
        <taxon>Rhodobacter</taxon>
    </lineage>
</organism>
<dbReference type="InterPro" id="IPR037152">
    <property type="entry name" value="L-asparaginase_N_sf"/>
</dbReference>
<accession>A0A1G7FS05</accession>
<dbReference type="RefSeq" id="WP_074553088.1">
    <property type="nucleotide sequence ID" value="NZ_CP119563.1"/>
</dbReference>
<reference evidence="6 7" key="1">
    <citation type="submission" date="2016-10" db="EMBL/GenBank/DDBJ databases">
        <authorList>
            <person name="de Groot N.N."/>
        </authorList>
    </citation>
    <scope>NUCLEOTIDE SEQUENCE [LARGE SCALE GENOMIC DNA]</scope>
    <source>
        <strain evidence="7">DSM 938 / 37b4</strain>
    </source>
</reference>
<dbReference type="InterPro" id="IPR040919">
    <property type="entry name" value="Asparaginase_C"/>
</dbReference>
<proteinExistence type="predicted"/>
<feature type="active site" description="O-isoaspartyl threonine intermediate" evidence="1">
    <location>
        <position position="11"/>
    </location>
</feature>
<dbReference type="PIRSF" id="PIRSF001220">
    <property type="entry name" value="L-ASNase_gatD"/>
    <property type="match status" value="1"/>
</dbReference>
<evidence type="ECO:0000259" key="4">
    <source>
        <dbReference type="Pfam" id="PF00710"/>
    </source>
</evidence>
<dbReference type="SUPFAM" id="SSF53774">
    <property type="entry name" value="Glutaminase/Asparaginase"/>
    <property type="match status" value="1"/>
</dbReference>
<sequence>MTLLLIHTGGTIGMAPGPLGLAPKPGLVEAALAERLPVGAMLHTHVFNPLRDSADIGPADWNAILDALDAYPGVPALVTHGTDTMAFTGAALAQALAGRAGRVVLCGSMQPLGQGGDAERNLDLALAAAHAPGMGVDLAFDGRLMAAAGLVKHDSHARDAFRSQPQDHAPAPKTRRFDPARRLAVLTLSPGLPGAALSAMLAALDGAVLRVFGAGTVMSDPAILSALRDAVAAGKRLRAVSQCEAGGLAPGAYAAGAALWAAGVENGGRETPEAALIRLWLS</sequence>
<gene>
    <name evidence="6" type="ORF">SAMN04244550_01083</name>
</gene>
<dbReference type="Gene3D" id="3.40.50.1170">
    <property type="entry name" value="L-asparaginase, N-terminal domain"/>
    <property type="match status" value="1"/>
</dbReference>
<dbReference type="Pfam" id="PF00710">
    <property type="entry name" value="Asparaginase"/>
    <property type="match status" value="1"/>
</dbReference>
<feature type="domain" description="L-asparaginase N-terminal" evidence="4">
    <location>
        <begin position="3"/>
        <end position="166"/>
    </location>
</feature>
<dbReference type="PANTHER" id="PTHR11707">
    <property type="entry name" value="L-ASPARAGINASE"/>
    <property type="match status" value="1"/>
</dbReference>
<name>A0A1G7FS05_RHOCA</name>
<dbReference type="InterPro" id="IPR027474">
    <property type="entry name" value="L-asparaginase_N"/>
</dbReference>
<evidence type="ECO:0000259" key="5">
    <source>
        <dbReference type="Pfam" id="PF17763"/>
    </source>
</evidence>
<dbReference type="Gene3D" id="3.40.50.40">
    <property type="match status" value="1"/>
</dbReference>
<evidence type="ECO:0000256" key="1">
    <source>
        <dbReference type="PIRSR" id="PIRSR001220-1"/>
    </source>
</evidence>
<dbReference type="PIRSF" id="PIRSF500176">
    <property type="entry name" value="L_ASNase"/>
    <property type="match status" value="1"/>
</dbReference>
<evidence type="ECO:0000313" key="7">
    <source>
        <dbReference type="Proteomes" id="UP000183812"/>
    </source>
</evidence>
<dbReference type="GO" id="GO:0004067">
    <property type="term" value="F:asparaginase activity"/>
    <property type="evidence" value="ECO:0007669"/>
    <property type="project" value="UniProtKB-UniRule"/>
</dbReference>
<feature type="region of interest" description="Disordered" evidence="3">
    <location>
        <begin position="157"/>
        <end position="176"/>
    </location>
</feature>
<dbReference type="SMART" id="SM00870">
    <property type="entry name" value="Asparaginase"/>
    <property type="match status" value="1"/>
</dbReference>
<evidence type="ECO:0000313" key="6">
    <source>
        <dbReference type="EMBL" id="SDE78658.1"/>
    </source>
</evidence>
<dbReference type="Proteomes" id="UP000183812">
    <property type="component" value="Unassembled WGS sequence"/>
</dbReference>
<dbReference type="EMBL" id="FNAY01000003">
    <property type="protein sequence ID" value="SDE78658.1"/>
    <property type="molecule type" value="Genomic_DNA"/>
</dbReference>
<dbReference type="InterPro" id="IPR027473">
    <property type="entry name" value="L-asparaginase_C"/>
</dbReference>
<feature type="binding site" evidence="2">
    <location>
        <position position="53"/>
    </location>
    <ligand>
        <name>substrate</name>
    </ligand>
</feature>
<evidence type="ECO:0000256" key="2">
    <source>
        <dbReference type="PIRSR" id="PIRSR001220-2"/>
    </source>
</evidence>
<dbReference type="OrthoDB" id="9788068at2"/>
<dbReference type="PANTHER" id="PTHR11707:SF28">
    <property type="entry name" value="60 KDA LYSOPHOSPHOLIPASE"/>
    <property type="match status" value="1"/>
</dbReference>